<dbReference type="EC" id="5.1.99.6" evidence="3 10"/>
<dbReference type="eggNOG" id="KOG2585">
    <property type="taxonomic scope" value="Eukaryota"/>
</dbReference>
<evidence type="ECO:0000313" key="13">
    <source>
        <dbReference type="Proteomes" id="UP000001542"/>
    </source>
</evidence>
<evidence type="ECO:0000256" key="10">
    <source>
        <dbReference type="HAMAP-Rule" id="MF_03159"/>
    </source>
</evidence>
<dbReference type="SUPFAM" id="SSF64153">
    <property type="entry name" value="YjeF N-terminal domain-like"/>
    <property type="match status" value="1"/>
</dbReference>
<dbReference type="NCBIfam" id="TIGR00197">
    <property type="entry name" value="yjeF_nterm"/>
    <property type="match status" value="1"/>
</dbReference>
<feature type="binding site" evidence="10">
    <location>
        <position position="60"/>
    </location>
    <ligand>
        <name>K(+)</name>
        <dbReference type="ChEBI" id="CHEBI:29103"/>
    </ligand>
</feature>
<keyword evidence="9 10" id="KW-0413">Isomerase</keyword>
<dbReference type="PANTHER" id="PTHR13232:SF10">
    <property type="entry name" value="NAD(P)H-HYDRATE EPIMERASE"/>
    <property type="match status" value="1"/>
</dbReference>
<dbReference type="SMR" id="A2E0R1"/>
<dbReference type="PANTHER" id="PTHR13232">
    <property type="entry name" value="NAD(P)H-HYDRATE EPIMERASE"/>
    <property type="match status" value="1"/>
</dbReference>
<comment type="function">
    <text evidence="10">Catalyzes the epimerization of the S- and R-forms of NAD(P)HX, a damaged form of NAD(P)H that is a result of enzymatic or heat-dependent hydration. This is a prerequisite for the S-specific NAD(P)H-hydrate dehydratase to allow the repair of both epimers of NAD(P)HX.</text>
</comment>
<evidence type="ECO:0000256" key="7">
    <source>
        <dbReference type="ARBA" id="ARBA00022958"/>
    </source>
</evidence>
<dbReference type="GO" id="GO:0046872">
    <property type="term" value="F:metal ion binding"/>
    <property type="evidence" value="ECO:0007669"/>
    <property type="project" value="UniProtKB-KW"/>
</dbReference>
<sequence length="231" mass="24806">MSSILSSVKQMQEADRRAIHELGIPGCVLMYNAAKCVTEHIKNKYPETNNFGILCGKGNNGGDGFAIAHILSIAGKSVRVVALAKENEYVNDALLYLKLALKEGIDVRFPNSIESCIEETKKLSNCDLIVDALLGTGTRGEIREPFKSVINNIAKEPKIVAVDLPSGMNGDTGEICGACVKAHSTVTFAAAKKGIVGHPEYTGELIVGDIGMPPICLNDDEWSKFVAKQTQ</sequence>
<evidence type="ECO:0000256" key="1">
    <source>
        <dbReference type="ARBA" id="ARBA00000013"/>
    </source>
</evidence>
<keyword evidence="6" id="KW-0521">NADP</keyword>
<dbReference type="OrthoDB" id="10064708at2759"/>
<dbReference type="Gene3D" id="3.40.50.10260">
    <property type="entry name" value="YjeF N-terminal domain"/>
    <property type="match status" value="1"/>
</dbReference>
<evidence type="ECO:0000256" key="9">
    <source>
        <dbReference type="ARBA" id="ARBA00023235"/>
    </source>
</evidence>
<dbReference type="PROSITE" id="PS51385">
    <property type="entry name" value="YJEF_N"/>
    <property type="match status" value="1"/>
</dbReference>
<keyword evidence="5 10" id="KW-0547">Nucleotide-binding</keyword>
<evidence type="ECO:0000256" key="2">
    <source>
        <dbReference type="ARBA" id="ARBA00000909"/>
    </source>
</evidence>
<dbReference type="GO" id="GO:0000166">
    <property type="term" value="F:nucleotide binding"/>
    <property type="evidence" value="ECO:0007669"/>
    <property type="project" value="UniProtKB-KW"/>
</dbReference>
<evidence type="ECO:0000259" key="11">
    <source>
        <dbReference type="PROSITE" id="PS51385"/>
    </source>
</evidence>
<dbReference type="InterPro" id="IPR036652">
    <property type="entry name" value="YjeF_N_dom_sf"/>
</dbReference>
<gene>
    <name evidence="12" type="ORF">TVAG_468220</name>
</gene>
<feature type="binding site" evidence="10">
    <location>
        <begin position="135"/>
        <end position="141"/>
    </location>
    <ligand>
        <name>(6S)-NADPHX</name>
        <dbReference type="ChEBI" id="CHEBI:64076"/>
    </ligand>
</feature>
<dbReference type="InterPro" id="IPR004443">
    <property type="entry name" value="YjeF_N_dom"/>
</dbReference>
<dbReference type="VEuPathDB" id="TrichDB:TVAGG3_0073570"/>
<keyword evidence="8 10" id="KW-0520">NAD</keyword>
<evidence type="ECO:0000256" key="4">
    <source>
        <dbReference type="ARBA" id="ARBA00022723"/>
    </source>
</evidence>
<dbReference type="RefSeq" id="XP_001326029.1">
    <property type="nucleotide sequence ID" value="XM_001325994.1"/>
</dbReference>
<name>A2E0R1_TRIV3</name>
<keyword evidence="7 10" id="KW-0630">Potassium</keyword>
<comment type="catalytic activity">
    <reaction evidence="1 10">
        <text>(6R)-NADHX = (6S)-NADHX</text>
        <dbReference type="Rhea" id="RHEA:32215"/>
        <dbReference type="ChEBI" id="CHEBI:64074"/>
        <dbReference type="ChEBI" id="CHEBI:64075"/>
        <dbReference type="EC" id="5.1.99.6"/>
    </reaction>
</comment>
<proteinExistence type="inferred from homology"/>
<dbReference type="STRING" id="5722.A2E0R1"/>
<dbReference type="InterPro" id="IPR032976">
    <property type="entry name" value="YJEFN_prot_NAXE-like"/>
</dbReference>
<feature type="binding site" evidence="10">
    <location>
        <position position="163"/>
    </location>
    <ligand>
        <name>(6S)-NADPHX</name>
        <dbReference type="ChEBI" id="CHEBI:64076"/>
    </ligand>
</feature>
<dbReference type="VEuPathDB" id="TrichDB:TVAG_468220"/>
<dbReference type="HAMAP" id="MF_01966">
    <property type="entry name" value="NADHX_epimerase"/>
    <property type="match status" value="1"/>
</dbReference>
<dbReference type="Proteomes" id="UP000001542">
    <property type="component" value="Unassembled WGS sequence"/>
</dbReference>
<evidence type="ECO:0000256" key="5">
    <source>
        <dbReference type="ARBA" id="ARBA00022741"/>
    </source>
</evidence>
<evidence type="ECO:0000313" key="12">
    <source>
        <dbReference type="EMBL" id="EAY13806.1"/>
    </source>
</evidence>
<evidence type="ECO:0000256" key="3">
    <source>
        <dbReference type="ARBA" id="ARBA00012228"/>
    </source>
</evidence>
<dbReference type="FunCoup" id="A2E0R1">
    <property type="interactions" value="60"/>
</dbReference>
<dbReference type="EMBL" id="DS113280">
    <property type="protein sequence ID" value="EAY13806.1"/>
    <property type="molecule type" value="Genomic_DNA"/>
</dbReference>
<dbReference type="Pfam" id="PF03853">
    <property type="entry name" value="YjeF_N"/>
    <property type="match status" value="1"/>
</dbReference>
<dbReference type="AlphaFoldDB" id="A2E0R1"/>
<feature type="binding site" evidence="10">
    <location>
        <position position="131"/>
    </location>
    <ligand>
        <name>K(+)</name>
        <dbReference type="ChEBI" id="CHEBI:29103"/>
    </ligand>
</feature>
<dbReference type="InParanoid" id="A2E0R1"/>
<dbReference type="KEGG" id="tva:4771791"/>
<dbReference type="GO" id="GO:0005739">
    <property type="term" value="C:mitochondrion"/>
    <property type="evidence" value="ECO:0000318"/>
    <property type="project" value="GO_Central"/>
</dbReference>
<feature type="domain" description="YjeF N-terminal" evidence="11">
    <location>
        <begin position="11"/>
        <end position="218"/>
    </location>
</feature>
<comment type="similarity">
    <text evidence="10">Belongs to the NnrE/AIBP family.</text>
</comment>
<feature type="binding site" evidence="10">
    <location>
        <begin position="59"/>
        <end position="63"/>
    </location>
    <ligand>
        <name>(6S)-NADPHX</name>
        <dbReference type="ChEBI" id="CHEBI:64076"/>
    </ligand>
</feature>
<feature type="binding site" evidence="10">
    <location>
        <position position="166"/>
    </location>
    <ligand>
        <name>K(+)</name>
        <dbReference type="ChEBI" id="CHEBI:29103"/>
    </ligand>
</feature>
<reference evidence="12" key="1">
    <citation type="submission" date="2006-10" db="EMBL/GenBank/DDBJ databases">
        <authorList>
            <person name="Amadeo P."/>
            <person name="Zhao Q."/>
            <person name="Wortman J."/>
            <person name="Fraser-Liggett C."/>
            <person name="Carlton J."/>
        </authorList>
    </citation>
    <scope>NUCLEOTIDE SEQUENCE</scope>
    <source>
        <strain evidence="12">G3</strain>
    </source>
</reference>
<comment type="caution">
    <text evidence="10">Lacks conserved residue(s) required for the propagation of feature annotation.</text>
</comment>
<comment type="catalytic activity">
    <reaction evidence="2 10">
        <text>(6R)-NADPHX = (6S)-NADPHX</text>
        <dbReference type="Rhea" id="RHEA:32227"/>
        <dbReference type="ChEBI" id="CHEBI:64076"/>
        <dbReference type="ChEBI" id="CHEBI:64077"/>
        <dbReference type="EC" id="5.1.99.6"/>
    </reaction>
</comment>
<organism evidence="12 13">
    <name type="scientific">Trichomonas vaginalis (strain ATCC PRA-98 / G3)</name>
    <dbReference type="NCBI Taxonomy" id="412133"/>
    <lineage>
        <taxon>Eukaryota</taxon>
        <taxon>Metamonada</taxon>
        <taxon>Parabasalia</taxon>
        <taxon>Trichomonadida</taxon>
        <taxon>Trichomonadidae</taxon>
        <taxon>Trichomonas</taxon>
    </lineage>
</organism>
<evidence type="ECO:0000256" key="6">
    <source>
        <dbReference type="ARBA" id="ARBA00022857"/>
    </source>
</evidence>
<keyword evidence="13" id="KW-1185">Reference proteome</keyword>
<comment type="cofactor">
    <cofactor evidence="10">
        <name>K(+)</name>
        <dbReference type="ChEBI" id="CHEBI:29103"/>
    </cofactor>
    <text evidence="10">Binds 1 potassium ion per subunit.</text>
</comment>
<reference evidence="12" key="2">
    <citation type="journal article" date="2007" name="Science">
        <title>Draft genome sequence of the sexually transmitted pathogen Trichomonas vaginalis.</title>
        <authorList>
            <person name="Carlton J.M."/>
            <person name="Hirt R.P."/>
            <person name="Silva J.C."/>
            <person name="Delcher A.L."/>
            <person name="Schatz M."/>
            <person name="Zhao Q."/>
            <person name="Wortman J.R."/>
            <person name="Bidwell S.L."/>
            <person name="Alsmark U.C.M."/>
            <person name="Besteiro S."/>
            <person name="Sicheritz-Ponten T."/>
            <person name="Noel C.J."/>
            <person name="Dacks J.B."/>
            <person name="Foster P.G."/>
            <person name="Simillion C."/>
            <person name="Van de Peer Y."/>
            <person name="Miranda-Saavedra D."/>
            <person name="Barton G.J."/>
            <person name="Westrop G.D."/>
            <person name="Mueller S."/>
            <person name="Dessi D."/>
            <person name="Fiori P.L."/>
            <person name="Ren Q."/>
            <person name="Paulsen I."/>
            <person name="Zhang H."/>
            <person name="Bastida-Corcuera F.D."/>
            <person name="Simoes-Barbosa A."/>
            <person name="Brown M.T."/>
            <person name="Hayes R.D."/>
            <person name="Mukherjee M."/>
            <person name="Okumura C.Y."/>
            <person name="Schneider R."/>
            <person name="Smith A.J."/>
            <person name="Vanacova S."/>
            <person name="Villalvazo M."/>
            <person name="Haas B.J."/>
            <person name="Pertea M."/>
            <person name="Feldblyum T.V."/>
            <person name="Utterback T.R."/>
            <person name="Shu C.L."/>
            <person name="Osoegawa K."/>
            <person name="de Jong P.J."/>
            <person name="Hrdy I."/>
            <person name="Horvathova L."/>
            <person name="Zubacova Z."/>
            <person name="Dolezal P."/>
            <person name="Malik S.B."/>
            <person name="Logsdon J.M. Jr."/>
            <person name="Henze K."/>
            <person name="Gupta A."/>
            <person name="Wang C.C."/>
            <person name="Dunne R.L."/>
            <person name="Upcroft J.A."/>
            <person name="Upcroft P."/>
            <person name="White O."/>
            <person name="Salzberg S.L."/>
            <person name="Tang P."/>
            <person name="Chiu C.-H."/>
            <person name="Lee Y.-S."/>
            <person name="Embley T.M."/>
            <person name="Coombs G.H."/>
            <person name="Mottram J.C."/>
            <person name="Tachezy J."/>
            <person name="Fraser-Liggett C.M."/>
            <person name="Johnson P.J."/>
        </authorList>
    </citation>
    <scope>NUCLEOTIDE SEQUENCE [LARGE SCALE GENOMIC DNA]</scope>
    <source>
        <strain evidence="12">G3</strain>
    </source>
</reference>
<protein>
    <recommendedName>
        <fullName evidence="3 10">NAD(P)H-hydrate epimerase</fullName>
        <ecNumber evidence="3 10">5.1.99.6</ecNumber>
    </recommendedName>
    <alternativeName>
        <fullName evidence="10">NAD(P)HX epimerase</fullName>
    </alternativeName>
</protein>
<evidence type="ECO:0000256" key="8">
    <source>
        <dbReference type="ARBA" id="ARBA00023027"/>
    </source>
</evidence>
<dbReference type="OMA" id="MIKAANH"/>
<keyword evidence="4 10" id="KW-0479">Metal-binding</keyword>
<dbReference type="GO" id="GO:0052856">
    <property type="term" value="F:NAD(P)HX epimerase activity"/>
    <property type="evidence" value="ECO:0000318"/>
    <property type="project" value="GO_Central"/>
</dbReference>
<accession>A2E0R1</accession>